<gene>
    <name evidence="7" type="ORF">Tci_035625</name>
</gene>
<dbReference type="GO" id="GO:0005886">
    <property type="term" value="C:plasma membrane"/>
    <property type="evidence" value="ECO:0007669"/>
    <property type="project" value="TreeGrafter"/>
</dbReference>
<name>A0A6L2LRR4_TANCI</name>
<keyword evidence="2 5" id="KW-0812">Transmembrane</keyword>
<dbReference type="PANTHER" id="PTHR31234">
    <property type="entry name" value="LATE EMBRYOGENESIS ABUNDANT (LEA) HYDROXYPROLINE-RICH GLYCOPROTEIN FAMILY"/>
    <property type="match status" value="1"/>
</dbReference>
<sequence length="252" mass="27951">MADHNNRPVTGYPAPPANGYPPTGTAYPYAAPPPQPNSSYFNVSSNPNYYPNPNYNHNNQQRVTFLRRIVAVLVASIIIFGTIIFIMWLILRPQVPQFRIQSFTLTNFNVSSNNLVTGNWEALYDVRNPNDKIVLYFDHVEAAVFYKGDSIAETTVAPFVQGKKNQTTIKASFAALNAYVDNGNEIGRDKGSGSVEFNLRMVARVRFKAGAWWARRRILKIYCPDLNLAVGVGNNSTRGSLSGGAKNCRVGL</sequence>
<evidence type="ECO:0000256" key="3">
    <source>
        <dbReference type="ARBA" id="ARBA00022989"/>
    </source>
</evidence>
<evidence type="ECO:0000256" key="4">
    <source>
        <dbReference type="ARBA" id="ARBA00023136"/>
    </source>
</evidence>
<feature type="domain" description="Late embryogenesis abundant protein LEA-2 subgroup" evidence="6">
    <location>
        <begin position="125"/>
        <end position="215"/>
    </location>
</feature>
<comment type="subcellular location">
    <subcellularLocation>
        <location evidence="1">Membrane</location>
        <topology evidence="1">Single-pass membrane protein</topology>
    </subcellularLocation>
</comment>
<evidence type="ECO:0000256" key="1">
    <source>
        <dbReference type="ARBA" id="ARBA00004167"/>
    </source>
</evidence>
<dbReference type="AlphaFoldDB" id="A0A6L2LRR4"/>
<proteinExistence type="predicted"/>
<keyword evidence="3 5" id="KW-1133">Transmembrane helix</keyword>
<protein>
    <submittedName>
        <fullName evidence="7">Protein YLS9-like</fullName>
    </submittedName>
</protein>
<keyword evidence="4 5" id="KW-0472">Membrane</keyword>
<comment type="caution">
    <text evidence="7">The sequence shown here is derived from an EMBL/GenBank/DDBJ whole genome shotgun (WGS) entry which is preliminary data.</text>
</comment>
<reference evidence="7" key="1">
    <citation type="journal article" date="2019" name="Sci. Rep.">
        <title>Draft genome of Tanacetum cinerariifolium, the natural source of mosquito coil.</title>
        <authorList>
            <person name="Yamashiro T."/>
            <person name="Shiraishi A."/>
            <person name="Satake H."/>
            <person name="Nakayama K."/>
        </authorList>
    </citation>
    <scope>NUCLEOTIDE SEQUENCE</scope>
</reference>
<dbReference type="EMBL" id="BKCJ010004884">
    <property type="protein sequence ID" value="GEU63647.1"/>
    <property type="molecule type" value="Genomic_DNA"/>
</dbReference>
<feature type="transmembrane region" description="Helical" evidence="5">
    <location>
        <begin position="69"/>
        <end position="91"/>
    </location>
</feature>
<dbReference type="InterPro" id="IPR004864">
    <property type="entry name" value="LEA_2"/>
</dbReference>
<dbReference type="PANTHER" id="PTHR31234:SF55">
    <property type="entry name" value="LATE EMBRYOGENESIS ABUNDANT (LEA) HYDROXYPROLINE-RICH GLYCOPROTEIN FAMILY"/>
    <property type="match status" value="1"/>
</dbReference>
<evidence type="ECO:0000256" key="2">
    <source>
        <dbReference type="ARBA" id="ARBA00022692"/>
    </source>
</evidence>
<dbReference type="GO" id="GO:0098542">
    <property type="term" value="P:defense response to other organism"/>
    <property type="evidence" value="ECO:0007669"/>
    <property type="project" value="InterPro"/>
</dbReference>
<organism evidence="7">
    <name type="scientific">Tanacetum cinerariifolium</name>
    <name type="common">Dalmatian daisy</name>
    <name type="synonym">Chrysanthemum cinerariifolium</name>
    <dbReference type="NCBI Taxonomy" id="118510"/>
    <lineage>
        <taxon>Eukaryota</taxon>
        <taxon>Viridiplantae</taxon>
        <taxon>Streptophyta</taxon>
        <taxon>Embryophyta</taxon>
        <taxon>Tracheophyta</taxon>
        <taxon>Spermatophyta</taxon>
        <taxon>Magnoliopsida</taxon>
        <taxon>eudicotyledons</taxon>
        <taxon>Gunneridae</taxon>
        <taxon>Pentapetalae</taxon>
        <taxon>asterids</taxon>
        <taxon>campanulids</taxon>
        <taxon>Asterales</taxon>
        <taxon>Asteraceae</taxon>
        <taxon>Asteroideae</taxon>
        <taxon>Anthemideae</taxon>
        <taxon>Anthemidinae</taxon>
        <taxon>Tanacetum</taxon>
    </lineage>
</organism>
<accession>A0A6L2LRR4</accession>
<dbReference type="Pfam" id="PF03168">
    <property type="entry name" value="LEA_2"/>
    <property type="match status" value="1"/>
</dbReference>
<dbReference type="InterPro" id="IPR044839">
    <property type="entry name" value="NDR1-like"/>
</dbReference>
<evidence type="ECO:0000259" key="6">
    <source>
        <dbReference type="Pfam" id="PF03168"/>
    </source>
</evidence>
<evidence type="ECO:0000256" key="5">
    <source>
        <dbReference type="SAM" id="Phobius"/>
    </source>
</evidence>
<evidence type="ECO:0000313" key="7">
    <source>
        <dbReference type="EMBL" id="GEU63647.1"/>
    </source>
</evidence>